<feature type="transmembrane region" description="Helical" evidence="6">
    <location>
        <begin position="26"/>
        <end position="47"/>
    </location>
</feature>
<dbReference type="GO" id="GO:0000271">
    <property type="term" value="P:polysaccharide biosynthetic process"/>
    <property type="evidence" value="ECO:0007669"/>
    <property type="project" value="InterPro"/>
</dbReference>
<gene>
    <name evidence="8" type="ORF">S06H3_37564</name>
</gene>
<feature type="non-terminal residue" evidence="8">
    <location>
        <position position="1"/>
    </location>
</feature>
<feature type="transmembrane region" description="Helical" evidence="6">
    <location>
        <begin position="131"/>
        <end position="150"/>
    </location>
</feature>
<dbReference type="InterPro" id="IPR051401">
    <property type="entry name" value="GtrA_CellWall_Glycosyl"/>
</dbReference>
<dbReference type="PANTHER" id="PTHR38459">
    <property type="entry name" value="PROPHAGE BACTOPRENOL-LINKED GLUCOSE TRANSLOCASE HOMOLOG"/>
    <property type="match status" value="1"/>
</dbReference>
<dbReference type="PANTHER" id="PTHR38459:SF1">
    <property type="entry name" value="PROPHAGE BACTOPRENOL-LINKED GLUCOSE TRANSLOCASE HOMOLOG"/>
    <property type="match status" value="1"/>
</dbReference>
<reference evidence="8" key="1">
    <citation type="journal article" date="2014" name="Front. Microbiol.">
        <title>High frequency of phylogenetically diverse reductive dehalogenase-homologous genes in deep subseafloor sedimentary metagenomes.</title>
        <authorList>
            <person name="Kawai M."/>
            <person name="Futagami T."/>
            <person name="Toyoda A."/>
            <person name="Takaki Y."/>
            <person name="Nishi S."/>
            <person name="Hori S."/>
            <person name="Arai W."/>
            <person name="Tsubouchi T."/>
            <person name="Morono Y."/>
            <person name="Uchiyama I."/>
            <person name="Ito T."/>
            <person name="Fujiyama A."/>
            <person name="Inagaki F."/>
            <person name="Takami H."/>
        </authorList>
    </citation>
    <scope>NUCLEOTIDE SEQUENCE</scope>
    <source>
        <strain evidence="8">Expedition CK06-06</strain>
    </source>
</reference>
<evidence type="ECO:0000256" key="5">
    <source>
        <dbReference type="ARBA" id="ARBA00023136"/>
    </source>
</evidence>
<keyword evidence="4 6" id="KW-1133">Transmembrane helix</keyword>
<proteinExistence type="inferred from homology"/>
<evidence type="ECO:0000256" key="3">
    <source>
        <dbReference type="ARBA" id="ARBA00022692"/>
    </source>
</evidence>
<name>X1NCK6_9ZZZZ</name>
<sequence>FHYMSNIFQYLNPWYYFKKYPTLGEFVRFAIVGAINTGIDFGIFYVLTEYVGWDKEKGIAFVVLAHAISFTAAVINSYILNKYWTFKSKGGDISKQFTKFLIVSIIGLILSSIILSVLVKYFDFHELTGKLAAIVVVLFWNYLANKFWTFRSKKQENIKK</sequence>
<dbReference type="InterPro" id="IPR007267">
    <property type="entry name" value="GtrA_DPMS_TM"/>
</dbReference>
<comment type="similarity">
    <text evidence="2">Belongs to the GtrA family.</text>
</comment>
<evidence type="ECO:0000256" key="2">
    <source>
        <dbReference type="ARBA" id="ARBA00009399"/>
    </source>
</evidence>
<dbReference type="Pfam" id="PF04138">
    <property type="entry name" value="GtrA_DPMS_TM"/>
    <property type="match status" value="1"/>
</dbReference>
<feature type="transmembrane region" description="Helical" evidence="6">
    <location>
        <begin position="59"/>
        <end position="79"/>
    </location>
</feature>
<evidence type="ECO:0000256" key="1">
    <source>
        <dbReference type="ARBA" id="ARBA00004141"/>
    </source>
</evidence>
<feature type="domain" description="GtrA/DPMS transmembrane" evidence="7">
    <location>
        <begin position="28"/>
        <end position="150"/>
    </location>
</feature>
<organism evidence="8">
    <name type="scientific">marine sediment metagenome</name>
    <dbReference type="NCBI Taxonomy" id="412755"/>
    <lineage>
        <taxon>unclassified sequences</taxon>
        <taxon>metagenomes</taxon>
        <taxon>ecological metagenomes</taxon>
    </lineage>
</organism>
<keyword evidence="5 6" id="KW-0472">Membrane</keyword>
<evidence type="ECO:0000256" key="4">
    <source>
        <dbReference type="ARBA" id="ARBA00022989"/>
    </source>
</evidence>
<protein>
    <recommendedName>
        <fullName evidence="7">GtrA/DPMS transmembrane domain-containing protein</fullName>
    </recommendedName>
</protein>
<dbReference type="GO" id="GO:0005886">
    <property type="term" value="C:plasma membrane"/>
    <property type="evidence" value="ECO:0007669"/>
    <property type="project" value="TreeGrafter"/>
</dbReference>
<dbReference type="EMBL" id="BARV01022832">
    <property type="protein sequence ID" value="GAI24525.1"/>
    <property type="molecule type" value="Genomic_DNA"/>
</dbReference>
<accession>X1NCK6</accession>
<evidence type="ECO:0000256" key="6">
    <source>
        <dbReference type="SAM" id="Phobius"/>
    </source>
</evidence>
<dbReference type="AlphaFoldDB" id="X1NCK6"/>
<comment type="subcellular location">
    <subcellularLocation>
        <location evidence="1">Membrane</location>
        <topology evidence="1">Multi-pass membrane protein</topology>
    </subcellularLocation>
</comment>
<evidence type="ECO:0000259" key="7">
    <source>
        <dbReference type="Pfam" id="PF04138"/>
    </source>
</evidence>
<evidence type="ECO:0000313" key="8">
    <source>
        <dbReference type="EMBL" id="GAI24525.1"/>
    </source>
</evidence>
<feature type="transmembrane region" description="Helical" evidence="6">
    <location>
        <begin position="100"/>
        <end position="119"/>
    </location>
</feature>
<comment type="caution">
    <text evidence="8">The sequence shown here is derived from an EMBL/GenBank/DDBJ whole genome shotgun (WGS) entry which is preliminary data.</text>
</comment>
<keyword evidence="3 6" id="KW-0812">Transmembrane</keyword>